<dbReference type="SUPFAM" id="SSF52540">
    <property type="entry name" value="P-loop containing nucleoside triphosphate hydrolases"/>
    <property type="match status" value="1"/>
</dbReference>
<dbReference type="AlphaFoldDB" id="A0A8J3ZEA2"/>
<organism evidence="2 3">
    <name type="scientific">Virgisporangium aurantiacum</name>
    <dbReference type="NCBI Taxonomy" id="175570"/>
    <lineage>
        <taxon>Bacteria</taxon>
        <taxon>Bacillati</taxon>
        <taxon>Actinomycetota</taxon>
        <taxon>Actinomycetes</taxon>
        <taxon>Micromonosporales</taxon>
        <taxon>Micromonosporaceae</taxon>
        <taxon>Virgisporangium</taxon>
    </lineage>
</organism>
<proteinExistence type="predicted"/>
<keyword evidence="1" id="KW-0472">Membrane</keyword>
<keyword evidence="1" id="KW-1133">Transmembrane helix</keyword>
<reference evidence="2" key="1">
    <citation type="submission" date="2021-01" db="EMBL/GenBank/DDBJ databases">
        <title>Whole genome shotgun sequence of Virgisporangium aurantiacum NBRC 16421.</title>
        <authorList>
            <person name="Komaki H."/>
            <person name="Tamura T."/>
        </authorList>
    </citation>
    <scope>NUCLEOTIDE SEQUENCE</scope>
    <source>
        <strain evidence="2">NBRC 16421</strain>
    </source>
</reference>
<keyword evidence="3" id="KW-1185">Reference proteome</keyword>
<dbReference type="Gene3D" id="3.40.50.300">
    <property type="entry name" value="P-loop containing nucleotide triphosphate hydrolases"/>
    <property type="match status" value="1"/>
</dbReference>
<keyword evidence="1" id="KW-0812">Transmembrane</keyword>
<comment type="caution">
    <text evidence="2">The sequence shown here is derived from an EMBL/GenBank/DDBJ whole genome shotgun (WGS) entry which is preliminary data.</text>
</comment>
<feature type="transmembrane region" description="Helical" evidence="1">
    <location>
        <begin position="9"/>
        <end position="27"/>
    </location>
</feature>
<protein>
    <recommendedName>
        <fullName evidence="4">Tetratricopeptide repeat-containing protein</fullName>
    </recommendedName>
</protein>
<evidence type="ECO:0000313" key="2">
    <source>
        <dbReference type="EMBL" id="GIJ60021.1"/>
    </source>
</evidence>
<accession>A0A8J3ZEA2</accession>
<name>A0A8J3ZEA2_9ACTN</name>
<sequence length="522" mass="55453">MPPRRDPRLVPYLAIVTTVVVFLVAKWLNWPLWAVAIGGISLAGGAVFLLAGREHAGRKVTVGRVPVLAPAFQPRTGVQAHIVDARAAGADIVLHGAGGTGTTQLAASLARAGLRQDVDLVVWVDAGGPTSVVTAFALAAHQVAAPGTGGDAAADARAFVAWLADTDRRWLVVLDGVTDPVAIDGWWPADHSATGWFLVTTATDLVRHPVFGRGTAVGVGVFSPAESHEYFTDRKLADDDAAELAAELGHEPLAMARAAAYMQAERLGCTDYLNQWIDRRKTVADPVTAAVLLAVDAAQRKAQKQALPALRLAAVLDPAGQPAAVWKSAAVTEYLAGAADAGMRAVALLHRYGLVDHDRRLGAWAVRVHPETAHAVRKNTPADLRDAAARTAADAVLDAWPADDAHPHRADHVRVLRANAIILARLDGDPLWQPEAHDLLWRAGADIDVAEGLVRDRTARHGDGDAQTLTARRILATSYRRAGRPGDAARELERVASGYEALGDPIAAEVRDLLAKVREELL</sequence>
<dbReference type="InterPro" id="IPR027417">
    <property type="entry name" value="P-loop_NTPase"/>
</dbReference>
<evidence type="ECO:0008006" key="4">
    <source>
        <dbReference type="Google" id="ProtNLM"/>
    </source>
</evidence>
<evidence type="ECO:0000256" key="1">
    <source>
        <dbReference type="SAM" id="Phobius"/>
    </source>
</evidence>
<dbReference type="RefSeq" id="WP_204003694.1">
    <property type="nucleotide sequence ID" value="NZ_BOPG01000049.1"/>
</dbReference>
<evidence type="ECO:0000313" key="3">
    <source>
        <dbReference type="Proteomes" id="UP000612585"/>
    </source>
</evidence>
<gene>
    <name evidence="2" type="ORF">Vau01_075370</name>
</gene>
<dbReference type="Proteomes" id="UP000612585">
    <property type="component" value="Unassembled WGS sequence"/>
</dbReference>
<feature type="transmembrane region" description="Helical" evidence="1">
    <location>
        <begin position="33"/>
        <end position="51"/>
    </location>
</feature>
<dbReference type="EMBL" id="BOPG01000049">
    <property type="protein sequence ID" value="GIJ60021.1"/>
    <property type="molecule type" value="Genomic_DNA"/>
</dbReference>